<evidence type="ECO:0000313" key="3">
    <source>
        <dbReference type="EMBL" id="SMP12280.1"/>
    </source>
</evidence>
<dbReference type="Pfam" id="PF01553">
    <property type="entry name" value="Acyltransferase"/>
    <property type="match status" value="1"/>
</dbReference>
<dbReference type="InterPro" id="IPR042099">
    <property type="entry name" value="ANL_N_sf"/>
</dbReference>
<name>A0AA45WLV5_9AQUI</name>
<dbReference type="InterPro" id="IPR020459">
    <property type="entry name" value="AMP-binding"/>
</dbReference>
<organism evidence="3 4">
    <name type="scientific">Venenivibrio stagnispumantis</name>
    <dbReference type="NCBI Taxonomy" id="407998"/>
    <lineage>
        <taxon>Bacteria</taxon>
        <taxon>Pseudomonadati</taxon>
        <taxon>Aquificota</taxon>
        <taxon>Aquificia</taxon>
        <taxon>Aquificales</taxon>
        <taxon>Hydrogenothermaceae</taxon>
        <taxon>Venenivibrio</taxon>
    </lineage>
</organism>
<dbReference type="InterPro" id="IPR000873">
    <property type="entry name" value="AMP-dep_synth/lig_dom"/>
</dbReference>
<gene>
    <name evidence="3" type="ORF">SAMN06264868_10951</name>
</gene>
<dbReference type="Gene3D" id="3.30.300.30">
    <property type="match status" value="1"/>
</dbReference>
<dbReference type="GO" id="GO:0004467">
    <property type="term" value="F:long-chain fatty acid-CoA ligase activity"/>
    <property type="evidence" value="ECO:0007669"/>
    <property type="project" value="UniProtKB-EC"/>
</dbReference>
<reference evidence="3" key="1">
    <citation type="submission" date="2017-05" db="EMBL/GenBank/DDBJ databases">
        <authorList>
            <person name="Varghese N."/>
            <person name="Submissions S."/>
        </authorList>
    </citation>
    <scope>NUCLEOTIDE SEQUENCE</scope>
    <source>
        <strain evidence="3">DSM 18763</strain>
    </source>
</reference>
<dbReference type="PANTHER" id="PTHR43272:SF52">
    <property type="entry name" value="AMP-DEPENDENT SYNTHETASE_LIGASE DOMAIN-CONTAINING PROTEIN"/>
    <property type="match status" value="1"/>
</dbReference>
<dbReference type="PRINTS" id="PR00154">
    <property type="entry name" value="AMPBINDING"/>
</dbReference>
<dbReference type="RefSeq" id="WP_283571437.1">
    <property type="nucleotide sequence ID" value="NZ_FXTX01000009.1"/>
</dbReference>
<dbReference type="Gene3D" id="3.40.50.12780">
    <property type="entry name" value="N-terminal domain of ligase-like"/>
    <property type="match status" value="1"/>
</dbReference>
<protein>
    <submittedName>
        <fullName evidence="3">Long-chain acyl-CoA synthetase</fullName>
    </submittedName>
</protein>
<dbReference type="Proteomes" id="UP001157947">
    <property type="component" value="Unassembled WGS sequence"/>
</dbReference>
<dbReference type="InterPro" id="IPR020845">
    <property type="entry name" value="AMP-binding_CS"/>
</dbReference>
<dbReference type="InterPro" id="IPR009081">
    <property type="entry name" value="PP-bd_ACP"/>
</dbReference>
<evidence type="ECO:0000313" key="4">
    <source>
        <dbReference type="Proteomes" id="UP001157947"/>
    </source>
</evidence>
<dbReference type="PANTHER" id="PTHR43272">
    <property type="entry name" value="LONG-CHAIN-FATTY-ACID--COA LIGASE"/>
    <property type="match status" value="1"/>
</dbReference>
<evidence type="ECO:0000256" key="1">
    <source>
        <dbReference type="ARBA" id="ARBA00024484"/>
    </source>
</evidence>
<dbReference type="PROSITE" id="PS50075">
    <property type="entry name" value="CARRIER"/>
    <property type="match status" value="1"/>
</dbReference>
<proteinExistence type="predicted"/>
<dbReference type="SMART" id="SM00563">
    <property type="entry name" value="PlsC"/>
    <property type="match status" value="1"/>
</dbReference>
<dbReference type="GO" id="GO:0016020">
    <property type="term" value="C:membrane"/>
    <property type="evidence" value="ECO:0007669"/>
    <property type="project" value="TreeGrafter"/>
</dbReference>
<dbReference type="Pfam" id="PF23562">
    <property type="entry name" value="AMP-binding_C_3"/>
    <property type="match status" value="1"/>
</dbReference>
<feature type="domain" description="Carrier" evidence="2">
    <location>
        <begin position="508"/>
        <end position="589"/>
    </location>
</feature>
<dbReference type="PROSITE" id="PS00455">
    <property type="entry name" value="AMP_BINDING"/>
    <property type="match status" value="1"/>
</dbReference>
<dbReference type="InterPro" id="IPR036736">
    <property type="entry name" value="ACP-like_sf"/>
</dbReference>
<dbReference type="InterPro" id="IPR045851">
    <property type="entry name" value="AMP-bd_C_sf"/>
</dbReference>
<evidence type="ECO:0000259" key="2">
    <source>
        <dbReference type="PROSITE" id="PS50075"/>
    </source>
</evidence>
<dbReference type="AlphaFoldDB" id="A0AA45WLV5"/>
<dbReference type="InterPro" id="IPR002123">
    <property type="entry name" value="Plipid/glycerol_acylTrfase"/>
</dbReference>
<dbReference type="Pfam" id="PF00550">
    <property type="entry name" value="PP-binding"/>
    <property type="match status" value="1"/>
</dbReference>
<sequence>MLTDFEKTALIYQDKEISYKELIENIKFFSSLVPENTKVAIFSENRPEWIYALFGIWQKNSIAIPIDYLSSKEDVEYIINDASPSLIFCSKNNSRILKDINFENIIIFEELSFKKIDIELINPKMEDIALILYTSGTTGNPKGVMLSFENLYSNIDSIKKENIAKKEDKTIAILPFHHSYTLMVSLLVPLHIGATIIFLPKLSAEDILSTMQKYKITILIGVPRLYYLFHQKIFEKINQNFFAKTLFKISTVINSQKLSKILFKKVHKVFGGNIKFFVSGGAKFDLEVAKDLWALGFKIVEGYGLTETSPIVSFNPPDKIKLGSVGKPIEGVQVKIENEEIVVKGKNVFKGYYNKPEETEKVLKDGWFYTGDLGYIDEEGYLYITGRKKEIIVLPNGKNINPEEIENRILKISKYIKEIAVVEKEGQLFAIIYPDFEILKKETVTNIYETIKWQVIDKYNLNAVSYKKINGFKIVDTELPKTRLGKIKRYKLQELLEEKPKEIKEIPEPQDEEYKILKDYLIKTLSLKYKKEIKILPTDNIEIDLGLDSLDKIELLVAIKEIFGVDITEEELANNLTVLSLSNLIKERKQKIEIQEINWAKILENIEQVEIKEKKFNIKLLKKILKPIFKLYFNLEIDYSYFPNQPFIIAPNHQSYLDGFLIVASLPDNILENTYFLAEESYFRSKFRKFIADNFHIITVNINKDLKLSLQKSAYLLKNGKNIVIFPEGARTRDGNLLPFKKAFAILSKELKLPIIPVTIKGAFESYPINAKFPRPHKIKISYLEPVYPANLSYEEIVEMVKNKIEEKLKN</sequence>
<dbReference type="SUPFAM" id="SSF56801">
    <property type="entry name" value="Acetyl-CoA synthetase-like"/>
    <property type="match status" value="1"/>
</dbReference>
<dbReference type="SUPFAM" id="SSF47336">
    <property type="entry name" value="ACP-like"/>
    <property type="match status" value="1"/>
</dbReference>
<dbReference type="SUPFAM" id="SSF69593">
    <property type="entry name" value="Glycerol-3-phosphate (1)-acyltransferase"/>
    <property type="match status" value="1"/>
</dbReference>
<dbReference type="Pfam" id="PF00501">
    <property type="entry name" value="AMP-binding"/>
    <property type="match status" value="1"/>
</dbReference>
<dbReference type="CDD" id="cd07989">
    <property type="entry name" value="LPLAT_AGPAT-like"/>
    <property type="match status" value="1"/>
</dbReference>
<dbReference type="GO" id="GO:0016746">
    <property type="term" value="F:acyltransferase activity"/>
    <property type="evidence" value="ECO:0007669"/>
    <property type="project" value="InterPro"/>
</dbReference>
<keyword evidence="4" id="KW-1185">Reference proteome</keyword>
<comment type="caution">
    <text evidence="3">The sequence shown here is derived from an EMBL/GenBank/DDBJ whole genome shotgun (WGS) entry which is preliminary data.</text>
</comment>
<dbReference type="Gene3D" id="1.10.1200.10">
    <property type="entry name" value="ACP-like"/>
    <property type="match status" value="1"/>
</dbReference>
<comment type="catalytic activity">
    <reaction evidence="1">
        <text>a long-chain fatty acid + ATP + CoA = a long-chain fatty acyl-CoA + AMP + diphosphate</text>
        <dbReference type="Rhea" id="RHEA:15421"/>
        <dbReference type="ChEBI" id="CHEBI:30616"/>
        <dbReference type="ChEBI" id="CHEBI:33019"/>
        <dbReference type="ChEBI" id="CHEBI:57287"/>
        <dbReference type="ChEBI" id="CHEBI:57560"/>
        <dbReference type="ChEBI" id="CHEBI:83139"/>
        <dbReference type="ChEBI" id="CHEBI:456215"/>
        <dbReference type="EC" id="6.2.1.3"/>
    </reaction>
    <physiologicalReaction direction="left-to-right" evidence="1">
        <dbReference type="Rhea" id="RHEA:15422"/>
    </physiologicalReaction>
</comment>
<dbReference type="EMBL" id="FXTX01000009">
    <property type="protein sequence ID" value="SMP12280.1"/>
    <property type="molecule type" value="Genomic_DNA"/>
</dbReference>
<accession>A0AA45WLV5</accession>